<keyword evidence="3 6" id="KW-0378">Hydrolase</keyword>
<dbReference type="PANTHER" id="PTHR43046:SF12">
    <property type="entry name" value="GDP-MANNOSE MANNOSYL HYDROLASE"/>
    <property type="match status" value="1"/>
</dbReference>
<dbReference type="PIRSF" id="PIRSF037599">
    <property type="entry name" value="GDPMH"/>
    <property type="match status" value="1"/>
</dbReference>
<keyword evidence="6" id="KW-0326">Glycosidase</keyword>
<dbReference type="EMBL" id="JAPJDO010000055">
    <property type="protein sequence ID" value="MCX2941033.1"/>
    <property type="molecule type" value="Genomic_DNA"/>
</dbReference>
<name>A0ABT3SNJ6_9MYCO</name>
<gene>
    <name evidence="6" type="ORF">ORI27_30530</name>
</gene>
<comment type="caution">
    <text evidence="6">The sequence shown here is derived from an EMBL/GenBank/DDBJ whole genome shotgun (WGS) entry which is preliminary data.</text>
</comment>
<keyword evidence="7" id="KW-1185">Reference proteome</keyword>
<accession>A0ABT3SNJ6</accession>
<evidence type="ECO:0000313" key="6">
    <source>
        <dbReference type="EMBL" id="MCX2941033.1"/>
    </source>
</evidence>
<dbReference type="GO" id="GO:0047917">
    <property type="term" value="F:GDP-glucosidase activity"/>
    <property type="evidence" value="ECO:0007669"/>
    <property type="project" value="UniProtKB-EC"/>
</dbReference>
<dbReference type="Gene3D" id="3.90.79.10">
    <property type="entry name" value="Nucleoside Triphosphate Pyrophosphohydrolase"/>
    <property type="match status" value="1"/>
</dbReference>
<comment type="cofactor">
    <cofactor evidence="1">
        <name>Mg(2+)</name>
        <dbReference type="ChEBI" id="CHEBI:18420"/>
    </cofactor>
</comment>
<reference evidence="6 7" key="1">
    <citation type="submission" date="2022-11" db="EMBL/GenBank/DDBJ databases">
        <title>Mycobacterium sp. nov.</title>
        <authorList>
            <person name="Papic B."/>
            <person name="Spicic S."/>
            <person name="Duvnjak S."/>
        </authorList>
    </citation>
    <scope>NUCLEOTIDE SEQUENCE [LARGE SCALE GENOMIC DNA]</scope>
    <source>
        <strain evidence="6 7">CVI_P4</strain>
    </source>
</reference>
<dbReference type="PANTHER" id="PTHR43046">
    <property type="entry name" value="GDP-MANNOSE MANNOSYL HYDROLASE"/>
    <property type="match status" value="1"/>
</dbReference>
<sequence length="152" mass="17250">MYLSRDDFAHVIGHSPLVSIDLVVRDESGRVLVGLRLNRPARGSWFVPGGRIYKDERIDDAFLRISHAELGRAIPREGASLLGVYEHLYDDNALEIPGVSTHYVVIAYQLRVGAESLVLPNGQHERFRWMEVDEIRDDAAVHPNTKAYFVLR</sequence>
<organism evidence="6 7">
    <name type="scientific">Mycobacterium pinniadriaticum</name>
    <dbReference type="NCBI Taxonomy" id="2994102"/>
    <lineage>
        <taxon>Bacteria</taxon>
        <taxon>Bacillati</taxon>
        <taxon>Actinomycetota</taxon>
        <taxon>Actinomycetes</taxon>
        <taxon>Mycobacteriales</taxon>
        <taxon>Mycobacteriaceae</taxon>
        <taxon>Mycobacterium</taxon>
    </lineage>
</organism>
<dbReference type="InterPro" id="IPR015797">
    <property type="entry name" value="NUDIX_hydrolase-like_dom_sf"/>
</dbReference>
<keyword evidence="4" id="KW-0460">Magnesium</keyword>
<keyword evidence="2" id="KW-0479">Metal-binding</keyword>
<dbReference type="InterPro" id="IPR033715">
    <property type="entry name" value="GDPMH"/>
</dbReference>
<dbReference type="NCBIfam" id="NF011963">
    <property type="entry name" value="PRK15434.1"/>
    <property type="match status" value="1"/>
</dbReference>
<proteinExistence type="predicted"/>
<feature type="domain" description="Nudix hydrolase" evidence="5">
    <location>
        <begin position="13"/>
        <end position="152"/>
    </location>
</feature>
<dbReference type="PROSITE" id="PS51462">
    <property type="entry name" value="NUDIX"/>
    <property type="match status" value="1"/>
</dbReference>
<protein>
    <submittedName>
        <fullName evidence="6">GDP-mannose mannosyl hydrolase</fullName>
        <ecNumber evidence="6">3.2.1.42</ecNumber>
    </submittedName>
</protein>
<dbReference type="SUPFAM" id="SSF55811">
    <property type="entry name" value="Nudix"/>
    <property type="match status" value="1"/>
</dbReference>
<dbReference type="CDD" id="cd03430">
    <property type="entry name" value="NUDIX_GDPMH_NudD"/>
    <property type="match status" value="1"/>
</dbReference>
<evidence type="ECO:0000256" key="2">
    <source>
        <dbReference type="ARBA" id="ARBA00022723"/>
    </source>
</evidence>
<evidence type="ECO:0000256" key="1">
    <source>
        <dbReference type="ARBA" id="ARBA00001946"/>
    </source>
</evidence>
<dbReference type="InterPro" id="IPR000086">
    <property type="entry name" value="NUDIX_hydrolase_dom"/>
</dbReference>
<dbReference type="Proteomes" id="UP001300745">
    <property type="component" value="Unassembled WGS sequence"/>
</dbReference>
<dbReference type="RefSeq" id="WP_266000907.1">
    <property type="nucleotide sequence ID" value="NZ_JAPJDN010000055.1"/>
</dbReference>
<evidence type="ECO:0000313" key="7">
    <source>
        <dbReference type="Proteomes" id="UP001300745"/>
    </source>
</evidence>
<evidence type="ECO:0000256" key="3">
    <source>
        <dbReference type="ARBA" id="ARBA00022801"/>
    </source>
</evidence>
<evidence type="ECO:0000259" key="5">
    <source>
        <dbReference type="PROSITE" id="PS51462"/>
    </source>
</evidence>
<dbReference type="Pfam" id="PF00293">
    <property type="entry name" value="NUDIX"/>
    <property type="match status" value="1"/>
</dbReference>
<dbReference type="EC" id="3.2.1.42" evidence="6"/>
<evidence type="ECO:0000256" key="4">
    <source>
        <dbReference type="ARBA" id="ARBA00022842"/>
    </source>
</evidence>